<evidence type="ECO:0000313" key="4">
    <source>
        <dbReference type="Proteomes" id="UP001288320"/>
    </source>
</evidence>
<comment type="caution">
    <text evidence="1">The sequence shown here is derived from an EMBL/GenBank/DDBJ whole genome shotgun (WGS) entry which is preliminary data.</text>
</comment>
<proteinExistence type="predicted"/>
<dbReference type="EMBL" id="JAWNFY010000006">
    <property type="protein sequence ID" value="MDY5145960.1"/>
    <property type="molecule type" value="Genomic_DNA"/>
</dbReference>
<dbReference type="GeneID" id="92814679"/>
<dbReference type="AlphaFoldDB" id="A0AAW9HFK9"/>
<name>A0AAW9HFK9_9ACTO</name>
<dbReference type="Proteomes" id="UP001284901">
    <property type="component" value="Unassembled WGS sequence"/>
</dbReference>
<dbReference type="RefSeq" id="WP_087070457.1">
    <property type="nucleotide sequence ID" value="NZ_CAUPFC010000023.1"/>
</dbReference>
<evidence type="ECO:0000313" key="1">
    <source>
        <dbReference type="EMBL" id="MDY5140594.1"/>
    </source>
</evidence>
<gene>
    <name evidence="1" type="ORF">R6G74_04625</name>
    <name evidence="2" type="ORF">R6P33_02830</name>
</gene>
<dbReference type="SUPFAM" id="SSF53613">
    <property type="entry name" value="Ribokinase-like"/>
    <property type="match status" value="1"/>
</dbReference>
<keyword evidence="3" id="KW-1185">Reference proteome</keyword>
<dbReference type="Gene3D" id="3.40.1190.20">
    <property type="match status" value="1"/>
</dbReference>
<evidence type="ECO:0000313" key="2">
    <source>
        <dbReference type="EMBL" id="MDY5145960.1"/>
    </source>
</evidence>
<protein>
    <recommendedName>
        <fullName evidence="5">Carbohydrate kinase PfkB domain-containing protein</fullName>
    </recommendedName>
</protein>
<evidence type="ECO:0008006" key="5">
    <source>
        <dbReference type="Google" id="ProtNLM"/>
    </source>
</evidence>
<evidence type="ECO:0000313" key="3">
    <source>
        <dbReference type="Proteomes" id="UP001284901"/>
    </source>
</evidence>
<accession>A0AAW9HFK9</accession>
<dbReference type="EMBL" id="JAWNFV010000008">
    <property type="protein sequence ID" value="MDY5140594.1"/>
    <property type="molecule type" value="Genomic_DNA"/>
</dbReference>
<sequence length="362" mass="38544">MTILVIGDAIANQREAETPFRAGTMFKVAVNLAHLAREVRMVTNISEASDPQVVRDYAAAHGVELLLRPATSPVSAASNPLSAASSPVSAASSPVGAASNSVSAALTSGLPTPPPAAFTDAHYGDAHADPEESWDILPAPERGARKLDFDLFSPSATIFGGDACHAMPAAHTVREWLRVCRSTSTIIYSPALRHPRARNLDRVRIQAESFLQLSDVVVATSKDIRLLYGISGPENEFAAVAEHWFSFGPRLVAILLEDGAALMITASGDRLHVASLPRPFVDVAGARSAFIATTIDTLDRVSLLGREASPGLATMSMSHLYTVGAFATTARSLMTAHAGWEPLTRNELSEGFFEYQSREGLI</sequence>
<dbReference type="Proteomes" id="UP001288320">
    <property type="component" value="Unassembled WGS sequence"/>
</dbReference>
<dbReference type="InterPro" id="IPR029056">
    <property type="entry name" value="Ribokinase-like"/>
</dbReference>
<reference evidence="1 3" key="1">
    <citation type="submission" date="2023-10" db="EMBL/GenBank/DDBJ databases">
        <title>Whole Genome based description of the genera Actinobaculum and Actinotignum reveals a complex phylogenetic relationship within the species included in the genus Actinotignum.</title>
        <authorList>
            <person name="Jensen C.S."/>
            <person name="Dargis R."/>
            <person name="Kemp M."/>
            <person name="Christensen J.J."/>
        </authorList>
    </citation>
    <scope>NUCLEOTIDE SEQUENCE</scope>
    <source>
        <strain evidence="2 3">SLA_B089</strain>
        <strain evidence="1">SLA_B245</strain>
    </source>
</reference>
<organism evidence="1 4">
    <name type="scientific">Actinotignum timonense</name>
    <dbReference type="NCBI Taxonomy" id="1870995"/>
    <lineage>
        <taxon>Bacteria</taxon>
        <taxon>Bacillati</taxon>
        <taxon>Actinomycetota</taxon>
        <taxon>Actinomycetes</taxon>
        <taxon>Actinomycetales</taxon>
        <taxon>Actinomycetaceae</taxon>
        <taxon>Actinotignum</taxon>
    </lineage>
</organism>